<organism evidence="3 4">
    <name type="scientific">Ciona intestinalis</name>
    <name type="common">Transparent sea squirt</name>
    <name type="synonym">Ascidia intestinalis</name>
    <dbReference type="NCBI Taxonomy" id="7719"/>
    <lineage>
        <taxon>Eukaryota</taxon>
        <taxon>Metazoa</taxon>
        <taxon>Chordata</taxon>
        <taxon>Tunicata</taxon>
        <taxon>Ascidiacea</taxon>
        <taxon>Phlebobranchia</taxon>
        <taxon>Cionidae</taxon>
        <taxon>Ciona</taxon>
    </lineage>
</organism>
<dbReference type="Proteomes" id="UP000008144">
    <property type="component" value="Chromosome 12"/>
</dbReference>
<keyword evidence="2" id="KW-0812">Transmembrane</keyword>
<feature type="transmembrane region" description="Helical" evidence="2">
    <location>
        <begin position="6"/>
        <end position="27"/>
    </location>
</feature>
<keyword evidence="2" id="KW-1133">Transmembrane helix</keyword>
<dbReference type="AlphaFoldDB" id="F6UJV9"/>
<proteinExistence type="predicted"/>
<evidence type="ECO:0000256" key="1">
    <source>
        <dbReference type="SAM" id="MobiDB-lite"/>
    </source>
</evidence>
<evidence type="ECO:0000256" key="2">
    <source>
        <dbReference type="SAM" id="Phobius"/>
    </source>
</evidence>
<dbReference type="InParanoid" id="F6UJV9"/>
<accession>F6UJV9</accession>
<dbReference type="EMBL" id="EAAA01000941">
    <property type="status" value="NOT_ANNOTATED_CDS"/>
    <property type="molecule type" value="Genomic_DNA"/>
</dbReference>
<name>F6UJV9_CIOIN</name>
<dbReference type="Gene3D" id="1.20.1070.10">
    <property type="entry name" value="Rhodopsin 7-helix transmembrane proteins"/>
    <property type="match status" value="1"/>
</dbReference>
<reference evidence="3" key="4">
    <citation type="submission" date="2025-09" db="UniProtKB">
        <authorList>
            <consortium name="Ensembl"/>
        </authorList>
    </citation>
    <scope>IDENTIFICATION</scope>
</reference>
<reference evidence="3" key="2">
    <citation type="journal article" date="2008" name="Genome Biol.">
        <title>Improved genome assembly and evidence-based global gene model set for the chordate Ciona intestinalis: new insight into intron and operon populations.</title>
        <authorList>
            <person name="Satou Y."/>
            <person name="Mineta K."/>
            <person name="Ogasawara M."/>
            <person name="Sasakura Y."/>
            <person name="Shoguchi E."/>
            <person name="Ueno K."/>
            <person name="Yamada L."/>
            <person name="Matsumoto J."/>
            <person name="Wasserscheid J."/>
            <person name="Dewar K."/>
            <person name="Wiley G.B."/>
            <person name="Macmil S.L."/>
            <person name="Roe B.A."/>
            <person name="Zeller R.W."/>
            <person name="Hastings K.E."/>
            <person name="Lemaire P."/>
            <person name="Lindquist E."/>
            <person name="Endo T."/>
            <person name="Hotta K."/>
            <person name="Inaba K."/>
        </authorList>
    </citation>
    <scope>NUCLEOTIDE SEQUENCE [LARGE SCALE GENOMIC DNA]</scope>
    <source>
        <strain evidence="3">wild type</strain>
    </source>
</reference>
<reference evidence="4" key="1">
    <citation type="journal article" date="2002" name="Science">
        <title>The draft genome of Ciona intestinalis: insights into chordate and vertebrate origins.</title>
        <authorList>
            <person name="Dehal P."/>
            <person name="Satou Y."/>
            <person name="Campbell R.K."/>
            <person name="Chapman J."/>
            <person name="Degnan B."/>
            <person name="De Tomaso A."/>
            <person name="Davidson B."/>
            <person name="Di Gregorio A."/>
            <person name="Gelpke M."/>
            <person name="Goodstein D.M."/>
            <person name="Harafuji N."/>
            <person name="Hastings K.E."/>
            <person name="Ho I."/>
            <person name="Hotta K."/>
            <person name="Huang W."/>
            <person name="Kawashima T."/>
            <person name="Lemaire P."/>
            <person name="Martinez D."/>
            <person name="Meinertzhagen I.A."/>
            <person name="Necula S."/>
            <person name="Nonaka M."/>
            <person name="Putnam N."/>
            <person name="Rash S."/>
            <person name="Saiga H."/>
            <person name="Satake M."/>
            <person name="Terry A."/>
            <person name="Yamada L."/>
            <person name="Wang H.G."/>
            <person name="Awazu S."/>
            <person name="Azumi K."/>
            <person name="Boore J."/>
            <person name="Branno M."/>
            <person name="Chin-Bow S."/>
            <person name="DeSantis R."/>
            <person name="Doyle S."/>
            <person name="Francino P."/>
            <person name="Keys D.N."/>
            <person name="Haga S."/>
            <person name="Hayashi H."/>
            <person name="Hino K."/>
            <person name="Imai K.S."/>
            <person name="Inaba K."/>
            <person name="Kano S."/>
            <person name="Kobayashi K."/>
            <person name="Kobayashi M."/>
            <person name="Lee B.I."/>
            <person name="Makabe K.W."/>
            <person name="Manohar C."/>
            <person name="Matassi G."/>
            <person name="Medina M."/>
            <person name="Mochizuki Y."/>
            <person name="Mount S."/>
            <person name="Morishita T."/>
            <person name="Miura S."/>
            <person name="Nakayama A."/>
            <person name="Nishizaka S."/>
            <person name="Nomoto H."/>
            <person name="Ohta F."/>
            <person name="Oishi K."/>
            <person name="Rigoutsos I."/>
            <person name="Sano M."/>
            <person name="Sasaki A."/>
            <person name="Sasakura Y."/>
            <person name="Shoguchi E."/>
            <person name="Shin-i T."/>
            <person name="Spagnuolo A."/>
            <person name="Stainier D."/>
            <person name="Suzuki M.M."/>
            <person name="Tassy O."/>
            <person name="Takatori N."/>
            <person name="Tokuoka M."/>
            <person name="Yagi K."/>
            <person name="Yoshizaki F."/>
            <person name="Wada S."/>
            <person name="Zhang C."/>
            <person name="Hyatt P.D."/>
            <person name="Larimer F."/>
            <person name="Detter C."/>
            <person name="Doggett N."/>
            <person name="Glavina T."/>
            <person name="Hawkins T."/>
            <person name="Richardson P."/>
            <person name="Lucas S."/>
            <person name="Kohara Y."/>
            <person name="Levine M."/>
            <person name="Satoh N."/>
            <person name="Rokhsar D.S."/>
        </authorList>
    </citation>
    <scope>NUCLEOTIDE SEQUENCE [LARGE SCALE GENOMIC DNA]</scope>
</reference>
<keyword evidence="2" id="KW-0472">Membrane</keyword>
<evidence type="ECO:0000313" key="3">
    <source>
        <dbReference type="Ensembl" id="ENSCINP00000003418.3"/>
    </source>
</evidence>
<sequence length="215" mass="23538">MSFEIKIVVLLLSACCTLINLFALVCIVSNFKRLRQRMYIFIINLTIVDVIVGVAYMIDVVTKILRSEASVTSQSEGFGATAATEGLKIASILLSALNTSVVTYALHKRTTSMGRHRAESLNNDTTGNPLHIPAFDTMLRVLSLGTQTPSANRKGSRLNQSSPRKQPSVNGNSPKHINGDCLECEEEETSLAKKNESDRRIGQQRLSPGDKQESS</sequence>
<protein>
    <submittedName>
        <fullName evidence="3">Uncharacterized protein</fullName>
    </submittedName>
</protein>
<dbReference type="Ensembl" id="ENSCINT00000003418.3">
    <property type="protein sequence ID" value="ENSCINP00000003418.3"/>
    <property type="gene ID" value="ENSCING00000001693.3"/>
</dbReference>
<feature type="compositionally biased region" description="Polar residues" evidence="1">
    <location>
        <begin position="148"/>
        <end position="175"/>
    </location>
</feature>
<evidence type="ECO:0000313" key="4">
    <source>
        <dbReference type="Proteomes" id="UP000008144"/>
    </source>
</evidence>
<feature type="region of interest" description="Disordered" evidence="1">
    <location>
        <begin position="148"/>
        <end position="215"/>
    </location>
</feature>
<dbReference type="HOGENOM" id="CLU_1285843_0_0_1"/>
<feature type="compositionally biased region" description="Basic and acidic residues" evidence="1">
    <location>
        <begin position="190"/>
        <end position="201"/>
    </location>
</feature>
<reference evidence="3" key="3">
    <citation type="submission" date="2025-08" db="UniProtKB">
        <authorList>
            <consortium name="Ensembl"/>
        </authorList>
    </citation>
    <scope>IDENTIFICATION</scope>
</reference>
<feature type="transmembrane region" description="Helical" evidence="2">
    <location>
        <begin position="39"/>
        <end position="58"/>
    </location>
</feature>
<dbReference type="SUPFAM" id="SSF81321">
    <property type="entry name" value="Family A G protein-coupled receptor-like"/>
    <property type="match status" value="1"/>
</dbReference>
<keyword evidence="4" id="KW-1185">Reference proteome</keyword>